<protein>
    <recommendedName>
        <fullName evidence="2">non-specific serine/threonine protein kinase</fullName>
        <ecNumber evidence="2">2.7.11.1</ecNumber>
    </recommendedName>
</protein>
<dbReference type="GO" id="GO:0004674">
    <property type="term" value="F:protein serine/threonine kinase activity"/>
    <property type="evidence" value="ECO:0007669"/>
    <property type="project" value="UniProtKB-KW"/>
</dbReference>
<keyword evidence="8" id="KW-0067">ATP-binding</keyword>
<evidence type="ECO:0000256" key="8">
    <source>
        <dbReference type="ARBA" id="ARBA00022840"/>
    </source>
</evidence>
<evidence type="ECO:0000259" key="12">
    <source>
        <dbReference type="Pfam" id="PF12202"/>
    </source>
</evidence>
<dbReference type="GO" id="GO:0005737">
    <property type="term" value="C:cytoplasm"/>
    <property type="evidence" value="ECO:0007669"/>
    <property type="project" value="UniProtKB-SubCell"/>
</dbReference>
<evidence type="ECO:0000256" key="3">
    <source>
        <dbReference type="ARBA" id="ARBA00022490"/>
    </source>
</evidence>
<dbReference type="WBParaSite" id="SSLN_0000580001-mRNA-1">
    <property type="protein sequence ID" value="SSLN_0000580001-mRNA-1"/>
    <property type="gene ID" value="SSLN_0000580001"/>
</dbReference>
<evidence type="ECO:0000256" key="5">
    <source>
        <dbReference type="ARBA" id="ARBA00022679"/>
    </source>
</evidence>
<dbReference type="OrthoDB" id="8693905at2759"/>
<evidence type="ECO:0000313" key="15">
    <source>
        <dbReference type="WBParaSite" id="SSLN_0000580001-mRNA-1"/>
    </source>
</evidence>
<dbReference type="Gene3D" id="1.10.510.10">
    <property type="entry name" value="Transferase(Phosphotransferase) domain 1"/>
    <property type="match status" value="1"/>
</dbReference>
<feature type="domain" description="Serine/threonine-protein kinase OSR1/WNK CCT" evidence="12">
    <location>
        <begin position="170"/>
        <end position="214"/>
    </location>
</feature>
<dbReference type="InterPro" id="IPR050629">
    <property type="entry name" value="STE20/SPS1-PAK"/>
</dbReference>
<name>A0A183SN23_SCHSO</name>
<feature type="region of interest" description="Disordered" evidence="11">
    <location>
        <begin position="85"/>
        <end position="164"/>
    </location>
</feature>
<keyword evidence="14" id="KW-1185">Reference proteome</keyword>
<sequence>MLTLKNDPPDIDVVATVTNQYVNYGHKFRKFTRACLIKDPAQRPVARDLLNHTFVKAKAKPNNSTEWNFDTVGKPVFNDGGGFRTYYDSDDDSDADEFAGRPTENETTTTHQGGAHCASPSHPPPVPAGTPASPRPASAFGLHPSADPMTAPTENSAGEDVPTGPYFRVTLRKRNLKQKNELQDISFNYVPGKDSPDVLARELVEADLLDGCDLLL</sequence>
<keyword evidence="5" id="KW-0808">Transferase</keyword>
<feature type="compositionally biased region" description="Acidic residues" evidence="11">
    <location>
        <begin position="88"/>
        <end position="97"/>
    </location>
</feature>
<gene>
    <name evidence="13" type="ORF">SSLN_LOCUS5621</name>
</gene>
<dbReference type="EC" id="2.7.11.1" evidence="2"/>
<evidence type="ECO:0000313" key="14">
    <source>
        <dbReference type="Proteomes" id="UP000275846"/>
    </source>
</evidence>
<evidence type="ECO:0000256" key="2">
    <source>
        <dbReference type="ARBA" id="ARBA00012513"/>
    </source>
</evidence>
<evidence type="ECO:0000313" key="13">
    <source>
        <dbReference type="EMBL" id="VDL92006.1"/>
    </source>
</evidence>
<dbReference type="Pfam" id="PF12202">
    <property type="entry name" value="OSR1_C"/>
    <property type="match status" value="1"/>
</dbReference>
<dbReference type="Gene3D" id="3.10.20.90">
    <property type="entry name" value="Phosphatidylinositol 3-kinase Catalytic Subunit, Chain A, domain 1"/>
    <property type="match status" value="1"/>
</dbReference>
<reference evidence="13 14" key="2">
    <citation type="submission" date="2018-11" db="EMBL/GenBank/DDBJ databases">
        <authorList>
            <consortium name="Pathogen Informatics"/>
        </authorList>
    </citation>
    <scope>NUCLEOTIDE SEQUENCE [LARGE SCALE GENOMIC DNA]</scope>
    <source>
        <strain evidence="13 14">NST_G2</strain>
    </source>
</reference>
<dbReference type="AlphaFoldDB" id="A0A183SN23"/>
<dbReference type="EMBL" id="UYSU01033327">
    <property type="protein sequence ID" value="VDL92006.1"/>
    <property type="molecule type" value="Genomic_DNA"/>
</dbReference>
<comment type="catalytic activity">
    <reaction evidence="10">
        <text>L-seryl-[protein] + ATP = O-phospho-L-seryl-[protein] + ADP + H(+)</text>
        <dbReference type="Rhea" id="RHEA:17989"/>
        <dbReference type="Rhea" id="RHEA-COMP:9863"/>
        <dbReference type="Rhea" id="RHEA-COMP:11604"/>
        <dbReference type="ChEBI" id="CHEBI:15378"/>
        <dbReference type="ChEBI" id="CHEBI:29999"/>
        <dbReference type="ChEBI" id="CHEBI:30616"/>
        <dbReference type="ChEBI" id="CHEBI:83421"/>
        <dbReference type="ChEBI" id="CHEBI:456216"/>
        <dbReference type="EC" id="2.7.11.1"/>
    </reaction>
</comment>
<organism evidence="15">
    <name type="scientific">Schistocephalus solidus</name>
    <name type="common">Tapeworm</name>
    <dbReference type="NCBI Taxonomy" id="70667"/>
    <lineage>
        <taxon>Eukaryota</taxon>
        <taxon>Metazoa</taxon>
        <taxon>Spiralia</taxon>
        <taxon>Lophotrochozoa</taxon>
        <taxon>Platyhelminthes</taxon>
        <taxon>Cestoda</taxon>
        <taxon>Eucestoda</taxon>
        <taxon>Diphyllobothriidea</taxon>
        <taxon>Diphyllobothriidae</taxon>
        <taxon>Schistocephalus</taxon>
    </lineage>
</organism>
<dbReference type="InterPro" id="IPR024678">
    <property type="entry name" value="Kinase_OSR1/WNK_CCT"/>
</dbReference>
<evidence type="ECO:0000256" key="4">
    <source>
        <dbReference type="ARBA" id="ARBA00022527"/>
    </source>
</evidence>
<comment type="subcellular location">
    <subcellularLocation>
        <location evidence="1">Cytoplasm</location>
    </subcellularLocation>
</comment>
<dbReference type="PANTHER" id="PTHR48012:SF16">
    <property type="entry name" value="NON-SPECIFIC SERINE_THREONINE PROTEIN KINASE"/>
    <property type="match status" value="1"/>
</dbReference>
<dbReference type="Proteomes" id="UP000275846">
    <property type="component" value="Unassembled WGS sequence"/>
</dbReference>
<reference evidence="15" key="1">
    <citation type="submission" date="2016-06" db="UniProtKB">
        <authorList>
            <consortium name="WormBaseParasite"/>
        </authorList>
    </citation>
    <scope>IDENTIFICATION</scope>
</reference>
<dbReference type="STRING" id="70667.A0A183SN23"/>
<dbReference type="GO" id="GO:0005524">
    <property type="term" value="F:ATP binding"/>
    <property type="evidence" value="ECO:0007669"/>
    <property type="project" value="UniProtKB-KW"/>
</dbReference>
<evidence type="ECO:0000256" key="9">
    <source>
        <dbReference type="ARBA" id="ARBA00047899"/>
    </source>
</evidence>
<evidence type="ECO:0000256" key="10">
    <source>
        <dbReference type="ARBA" id="ARBA00048679"/>
    </source>
</evidence>
<dbReference type="SUPFAM" id="SSF56112">
    <property type="entry name" value="Protein kinase-like (PK-like)"/>
    <property type="match status" value="1"/>
</dbReference>
<comment type="catalytic activity">
    <reaction evidence="9">
        <text>L-threonyl-[protein] + ATP = O-phospho-L-threonyl-[protein] + ADP + H(+)</text>
        <dbReference type="Rhea" id="RHEA:46608"/>
        <dbReference type="Rhea" id="RHEA-COMP:11060"/>
        <dbReference type="Rhea" id="RHEA-COMP:11605"/>
        <dbReference type="ChEBI" id="CHEBI:15378"/>
        <dbReference type="ChEBI" id="CHEBI:30013"/>
        <dbReference type="ChEBI" id="CHEBI:30616"/>
        <dbReference type="ChEBI" id="CHEBI:61977"/>
        <dbReference type="ChEBI" id="CHEBI:456216"/>
        <dbReference type="EC" id="2.7.11.1"/>
    </reaction>
</comment>
<keyword evidence="4" id="KW-0723">Serine/threonine-protein kinase</keyword>
<evidence type="ECO:0000256" key="11">
    <source>
        <dbReference type="SAM" id="MobiDB-lite"/>
    </source>
</evidence>
<proteinExistence type="predicted"/>
<dbReference type="PANTHER" id="PTHR48012">
    <property type="entry name" value="STERILE20-LIKE KINASE, ISOFORM B-RELATED"/>
    <property type="match status" value="1"/>
</dbReference>
<accession>A0A183SN23</accession>
<evidence type="ECO:0000256" key="6">
    <source>
        <dbReference type="ARBA" id="ARBA00022741"/>
    </source>
</evidence>
<keyword evidence="3" id="KW-0963">Cytoplasm</keyword>
<dbReference type="InterPro" id="IPR011009">
    <property type="entry name" value="Kinase-like_dom_sf"/>
</dbReference>
<keyword evidence="6" id="KW-0547">Nucleotide-binding</keyword>
<evidence type="ECO:0000256" key="7">
    <source>
        <dbReference type="ARBA" id="ARBA00022777"/>
    </source>
</evidence>
<keyword evidence="7" id="KW-0418">Kinase</keyword>
<evidence type="ECO:0000256" key="1">
    <source>
        <dbReference type="ARBA" id="ARBA00004496"/>
    </source>
</evidence>